<comment type="caution">
    <text evidence="1">The sequence shown here is derived from an EMBL/GenBank/DDBJ whole genome shotgun (WGS) entry which is preliminary data.</text>
</comment>
<protein>
    <submittedName>
        <fullName evidence="1">Uncharacterized protein</fullName>
    </submittedName>
</protein>
<dbReference type="Proteomes" id="UP001239111">
    <property type="component" value="Chromosome 2"/>
</dbReference>
<keyword evidence="2" id="KW-1185">Reference proteome</keyword>
<sequence>MAVLVRSETGGFLIRKYLERLEEETYRSDTWKEVAQKYMNTSRSGTPETRVKLLHWRFQQWNEGIYTLLNIKENKTCKNTKSKKNVPEKQVLLSDNTRIGQRNLEVELWRPRNKFPPNFPALQSSIAGHPVNQLSFESLELNEKIDDVIMNTYLQLICCQAREEIQQNILPFDVHLVLTMIRYGKLRGFVEWASRVKLDEYKIWFLPINHEEHWTLLIVVPGQKLSIYLDSMQGRIIPSYLPRVCSFIRLYYSSGKRIRFTEWTLFSPLDIPHQYRGEGESRLLTMNCGLHVITWCYIICTGEHRAFDDYSMDSTRRRIAEVLVLNNGFQDSTHTIGQLMRLRSRSRVDPDLILRPLRVSQKSTFPMLGYANTFELCASLHKL</sequence>
<evidence type="ECO:0000313" key="2">
    <source>
        <dbReference type="Proteomes" id="UP001239111"/>
    </source>
</evidence>
<accession>A0ACC2P0K0</accession>
<organism evidence="1 2">
    <name type="scientific">Eretmocerus hayati</name>
    <dbReference type="NCBI Taxonomy" id="131215"/>
    <lineage>
        <taxon>Eukaryota</taxon>
        <taxon>Metazoa</taxon>
        <taxon>Ecdysozoa</taxon>
        <taxon>Arthropoda</taxon>
        <taxon>Hexapoda</taxon>
        <taxon>Insecta</taxon>
        <taxon>Pterygota</taxon>
        <taxon>Neoptera</taxon>
        <taxon>Endopterygota</taxon>
        <taxon>Hymenoptera</taxon>
        <taxon>Apocrita</taxon>
        <taxon>Proctotrupomorpha</taxon>
        <taxon>Chalcidoidea</taxon>
        <taxon>Aphelinidae</taxon>
        <taxon>Aphelininae</taxon>
        <taxon>Eretmocerus</taxon>
    </lineage>
</organism>
<reference evidence="1" key="1">
    <citation type="submission" date="2023-04" db="EMBL/GenBank/DDBJ databases">
        <title>A chromosome-level genome assembly of the parasitoid wasp Eretmocerus hayati.</title>
        <authorList>
            <person name="Zhong Y."/>
            <person name="Liu S."/>
            <person name="Liu Y."/>
        </authorList>
    </citation>
    <scope>NUCLEOTIDE SEQUENCE</scope>
    <source>
        <strain evidence="1">ZJU_SS_LIU_2023</strain>
    </source>
</reference>
<evidence type="ECO:0000313" key="1">
    <source>
        <dbReference type="EMBL" id="KAJ8676958.1"/>
    </source>
</evidence>
<dbReference type="EMBL" id="CM056742">
    <property type="protein sequence ID" value="KAJ8676958.1"/>
    <property type="molecule type" value="Genomic_DNA"/>
</dbReference>
<proteinExistence type="predicted"/>
<gene>
    <name evidence="1" type="ORF">QAD02_012745</name>
</gene>
<name>A0ACC2P0K0_9HYME</name>